<dbReference type="NCBIfam" id="NF006990">
    <property type="entry name" value="PRK09455.1"/>
    <property type="match status" value="1"/>
</dbReference>
<evidence type="ECO:0000259" key="6">
    <source>
        <dbReference type="Pfam" id="PF03888"/>
    </source>
</evidence>
<accession>A0A2I5TI33</accession>
<dbReference type="PANTHER" id="PTHR38782">
    <property type="match status" value="1"/>
</dbReference>
<dbReference type="KEGG" id="sera:Ser39006_008860"/>
<dbReference type="Proteomes" id="UP000233778">
    <property type="component" value="Chromosome"/>
</dbReference>
<dbReference type="Gene3D" id="2.50.20.10">
    <property type="entry name" value="Lipoprotein localisation LolA/LolB/LppX"/>
    <property type="match status" value="1"/>
</dbReference>
<evidence type="ECO:0000256" key="4">
    <source>
        <dbReference type="ARBA" id="ARBA00022764"/>
    </source>
</evidence>
<dbReference type="Pfam" id="PF03888">
    <property type="entry name" value="MucB_RseB"/>
    <property type="match status" value="1"/>
</dbReference>
<gene>
    <name evidence="8" type="ORF">CWC46_08855</name>
    <name evidence="9" type="ORF">Ser39006_008860</name>
</gene>
<feature type="chain" id="PRO_5036041059" evidence="5">
    <location>
        <begin position="24"/>
        <end position="317"/>
    </location>
</feature>
<name>A0A2I5TI33_SERS3</name>
<dbReference type="InterPro" id="IPR033436">
    <property type="entry name" value="MucB/RseB_C"/>
</dbReference>
<feature type="signal peptide" evidence="5">
    <location>
        <begin position="1"/>
        <end position="23"/>
    </location>
</feature>
<evidence type="ECO:0000256" key="5">
    <source>
        <dbReference type="SAM" id="SignalP"/>
    </source>
</evidence>
<feature type="domain" description="MucB/RseB C-terminal" evidence="7">
    <location>
        <begin position="218"/>
        <end position="312"/>
    </location>
</feature>
<dbReference type="EMBL" id="CP025085">
    <property type="protein sequence ID" value="AUG99899.1"/>
    <property type="molecule type" value="Genomic_DNA"/>
</dbReference>
<keyword evidence="3 5" id="KW-0732">Signal</keyword>
<dbReference type="PANTHER" id="PTHR38782:SF1">
    <property type="entry name" value="SIGMA-E FACTOR REGULATORY PROTEIN RSEB"/>
    <property type="match status" value="1"/>
</dbReference>
<reference evidence="8 11" key="3">
    <citation type="submission" date="2017-11" db="EMBL/GenBank/DDBJ databases">
        <title>Complete genome sequence of Serratia sp. ATCC 39006 LacA.</title>
        <authorList>
            <person name="Hampton H.G."/>
            <person name="Jackson S.A."/>
            <person name="Jauregui R."/>
            <person name="Poulter G.T.M."/>
            <person name="Salmond G.P.C."/>
            <person name="Fineran P.C."/>
        </authorList>
    </citation>
    <scope>NUCLEOTIDE SEQUENCE [LARGE SCALE GENOMIC DNA]</scope>
    <source>
        <strain evidence="8 11">ATCC 39006</strain>
    </source>
</reference>
<evidence type="ECO:0000313" key="11">
    <source>
        <dbReference type="Proteomes" id="UP000233778"/>
    </source>
</evidence>
<feature type="domain" description="MucB/RseB N-terminal" evidence="6">
    <location>
        <begin position="27"/>
        <end position="198"/>
    </location>
</feature>
<dbReference type="PIRSF" id="PIRSF005427">
    <property type="entry name" value="RseB"/>
    <property type="match status" value="1"/>
</dbReference>
<organism evidence="9 10">
    <name type="scientific">Serratia sp. (strain ATCC 39006)</name>
    <name type="common">Prodigiosinella confusarubida</name>
    <dbReference type="NCBI Taxonomy" id="104623"/>
    <lineage>
        <taxon>Bacteria</taxon>
        <taxon>Pseudomonadati</taxon>
        <taxon>Pseudomonadota</taxon>
        <taxon>Gammaproteobacteria</taxon>
        <taxon>Enterobacterales</taxon>
        <taxon>Pectobacteriaceae</taxon>
        <taxon>Prodigiosinella</taxon>
    </lineage>
</organism>
<dbReference type="OrthoDB" id="7067274at2"/>
<dbReference type="InterPro" id="IPR005588">
    <property type="entry name" value="MucB_RseB"/>
</dbReference>
<evidence type="ECO:0000256" key="1">
    <source>
        <dbReference type="ARBA" id="ARBA00004418"/>
    </source>
</evidence>
<dbReference type="Proteomes" id="UP000017700">
    <property type="component" value="Chromosome"/>
</dbReference>
<keyword evidence="4" id="KW-0574">Periplasm</keyword>
<dbReference type="GO" id="GO:0045152">
    <property type="term" value="F:antisigma factor binding"/>
    <property type="evidence" value="ECO:0007669"/>
    <property type="project" value="TreeGrafter"/>
</dbReference>
<dbReference type="EMBL" id="CP025084">
    <property type="protein sequence ID" value="AUH04219.1"/>
    <property type="molecule type" value="Genomic_DNA"/>
</dbReference>
<dbReference type="Gene3D" id="3.30.200.100">
    <property type="entry name" value="MucB/RseB, C-terminal domain"/>
    <property type="match status" value="1"/>
</dbReference>
<dbReference type="GO" id="GO:0032885">
    <property type="term" value="P:regulation of polysaccharide biosynthetic process"/>
    <property type="evidence" value="ECO:0007669"/>
    <property type="project" value="TreeGrafter"/>
</dbReference>
<reference evidence="9" key="2">
    <citation type="submission" date="2013-09" db="EMBL/GenBank/DDBJ databases">
        <authorList>
            <person name="Wang G."/>
            <person name="Yang Y."/>
            <person name="Su Y."/>
        </authorList>
    </citation>
    <scope>NUCLEOTIDE SEQUENCE</scope>
    <source>
        <strain evidence="9">ATCC 39006</strain>
    </source>
</reference>
<dbReference type="GO" id="GO:0030288">
    <property type="term" value="C:outer membrane-bounded periplasmic space"/>
    <property type="evidence" value="ECO:0007669"/>
    <property type="project" value="TreeGrafter"/>
</dbReference>
<dbReference type="CDD" id="cd16327">
    <property type="entry name" value="RseB"/>
    <property type="match status" value="1"/>
</dbReference>
<evidence type="ECO:0000313" key="10">
    <source>
        <dbReference type="Proteomes" id="UP000017700"/>
    </source>
</evidence>
<protein>
    <submittedName>
        <fullName evidence="9">Sigma-E factor regulatory protein RseB</fullName>
    </submittedName>
</protein>
<dbReference type="InterPro" id="IPR038484">
    <property type="entry name" value="MucB/RseB_C_sf"/>
</dbReference>
<evidence type="ECO:0000259" key="7">
    <source>
        <dbReference type="Pfam" id="PF17188"/>
    </source>
</evidence>
<sequence>MKRFWFVACIFFGSLSYSSIALAQNDSRAILQQMSSASQSLNYEMYFINVSHLGIDSLRYRHIIQDKDTLAQLIHLDGPRREILQRGNSIIYHEADMEPFTLSGEHIVDSLPALMFADFQHLSGYYDFIPTGRIRLADRQGDVIRIVSRDGTRFSYVVCLDSETKLPLRVDLLDQNGEMLEQFRAISIVVGDNIQKLMAPLKNLKQPPLLSLSTKTSANFNWVAEWLPMGVEEISRNQHLLSGVNVPVESRFYSDGLFSFSVNISPASETARSERNAFVGRRTVHTEIRDNHEITVIGELPLATAKRIADNIIFKAQ</sequence>
<comment type="similarity">
    <text evidence="2">Belongs to the RseB family.</text>
</comment>
<proteinExistence type="inferred from homology"/>
<evidence type="ECO:0000256" key="2">
    <source>
        <dbReference type="ARBA" id="ARBA00008150"/>
    </source>
</evidence>
<dbReference type="Pfam" id="PF17188">
    <property type="entry name" value="MucB_RseB_C"/>
    <property type="match status" value="1"/>
</dbReference>
<dbReference type="AlphaFoldDB" id="A0A2I5TI33"/>
<keyword evidence="10" id="KW-1185">Reference proteome</keyword>
<dbReference type="KEGG" id="serq:CWC46_08855"/>
<evidence type="ECO:0000313" key="9">
    <source>
        <dbReference type="EMBL" id="AUH04219.1"/>
    </source>
</evidence>
<dbReference type="InterPro" id="IPR033434">
    <property type="entry name" value="MucB/RseB_N"/>
</dbReference>
<comment type="subcellular location">
    <subcellularLocation>
        <location evidence="1">Periplasm</location>
    </subcellularLocation>
</comment>
<dbReference type="RefSeq" id="WP_021016950.1">
    <property type="nucleotide sequence ID" value="NZ_CP025084.1"/>
</dbReference>
<reference evidence="9 10" key="1">
    <citation type="journal article" date="2013" name="Genome Announc.">
        <title>Draft genome sequence of Serratia sp. strain ATCC 39006, a model bacterium for analysis of the biosynthesis and regulation of prodigiosin, a carbapenem, and gas vesicles.</title>
        <authorList>
            <person name="Fineran P.C."/>
            <person name="Iglesias Cans M.C."/>
            <person name="Ramsay J.P."/>
            <person name="Wilf N.M."/>
            <person name="Cossyleon D."/>
            <person name="McNeil M.B."/>
            <person name="Williamson N.R."/>
            <person name="Monson R.E."/>
            <person name="Becher S.A."/>
            <person name="Stanton J.A."/>
            <person name="Brugger K."/>
            <person name="Brown S.D."/>
            <person name="Salmond G.P."/>
        </authorList>
    </citation>
    <scope>NUCLEOTIDE SEQUENCE [LARGE SCALE GENOMIC DNA]</scope>
    <source>
        <strain evidence="9">ATCC 39006</strain>
        <strain evidence="10">ATCC 39006 / SC 11482</strain>
    </source>
</reference>
<dbReference type="STRING" id="104623.Ser39006_03689"/>
<reference evidence="9" key="4">
    <citation type="submission" date="2017-11" db="EMBL/GenBank/DDBJ databases">
        <title>Complete genome sequence of Serratia sp. ATCC 39006.</title>
        <authorList>
            <person name="Hampton H.G."/>
            <person name="Jackson S.A."/>
            <person name="Jauregui R."/>
            <person name="Poulter G.T.M."/>
            <person name="Salmond G.P.C."/>
            <person name="Fineran P.C."/>
        </authorList>
    </citation>
    <scope>NUCLEOTIDE SEQUENCE</scope>
    <source>
        <strain evidence="9">ATCC 39006</strain>
    </source>
</reference>
<evidence type="ECO:0000256" key="3">
    <source>
        <dbReference type="ARBA" id="ARBA00022729"/>
    </source>
</evidence>
<evidence type="ECO:0000313" key="8">
    <source>
        <dbReference type="EMBL" id="AUG99899.1"/>
    </source>
</evidence>